<protein>
    <recommendedName>
        <fullName evidence="3">DUF5017 domain-containing protein</fullName>
    </recommendedName>
</protein>
<dbReference type="Gene3D" id="2.60.120.200">
    <property type="match status" value="1"/>
</dbReference>
<dbReference type="NCBIfam" id="NF038128">
    <property type="entry name" value="choice_anch_J"/>
    <property type="match status" value="1"/>
</dbReference>
<comment type="caution">
    <text evidence="1">The sequence shown here is derived from an EMBL/GenBank/DDBJ whole genome shotgun (WGS) entry which is preliminary data.</text>
</comment>
<accession>A0ABX0U8G0</accession>
<sequence length="559" mass="62203">MKNIKHITLAILTSVLLFSCENSLEDVYDEIGEVGTPIKTDIKYTLTEDDFETLDLSSEKFASFEQAENIIPTVLNQVLPNSPGAKAALMVDIYNDNNTIISNLFDAKEVTLTTEDYPTANSGAFHPSESAAELLPAIITGKVTGAESGNFYKVTYSNFTEEPTKATAGQVVAYDFTNETFNGWTSVDVTGDQAWEDATGFGNISMSGFDGQAYENEDWLVSPEVNLTGETELKFQIDENLRYGSDLSLVKVLVSENYTGDINTATWNELTITNRNFHSDNNLTPSDVIDFSAYDNKIIHIAFKYNSTTSDSTRWLIGNVSISKGEGDEFTGDTETLTAYYTYDGSTYSVPEIAYELTSEDYDAMGTESGTPGQYNNFSSSISPDDYLPLFLANKYQFATTGTQKLIFYKYFSGSTSTRFDLYSYENGAWIMPETSTETEIRFINKKGTWVSDNPIVYSITSDDFVWISESSLKSDADYASQLDSAGQYKNFDRRPGGEAYWSDEQIEVALNLFLKDKFPETEVGTQYAVSALTYVGSSAIEEFRLILDESGDYIYVTE</sequence>
<dbReference type="Proteomes" id="UP000745859">
    <property type="component" value="Unassembled WGS sequence"/>
</dbReference>
<name>A0ABX0U8G0_9FLAO</name>
<proteinExistence type="predicted"/>
<dbReference type="RefSeq" id="WP_167182665.1">
    <property type="nucleotide sequence ID" value="NZ_JAASQL010000001.1"/>
</dbReference>
<evidence type="ECO:0008006" key="3">
    <source>
        <dbReference type="Google" id="ProtNLM"/>
    </source>
</evidence>
<organism evidence="1 2">
    <name type="scientific">Wenyingzhuangia heitensis</name>
    <dbReference type="NCBI Taxonomy" id="1487859"/>
    <lineage>
        <taxon>Bacteria</taxon>
        <taxon>Pseudomonadati</taxon>
        <taxon>Bacteroidota</taxon>
        <taxon>Flavobacteriia</taxon>
        <taxon>Flavobacteriales</taxon>
        <taxon>Flavobacteriaceae</taxon>
        <taxon>Wenyingzhuangia</taxon>
    </lineage>
</organism>
<evidence type="ECO:0000313" key="1">
    <source>
        <dbReference type="EMBL" id="NIJ43796.1"/>
    </source>
</evidence>
<gene>
    <name evidence="1" type="ORF">FHR24_000235</name>
</gene>
<reference evidence="1 2" key="1">
    <citation type="submission" date="2020-03" db="EMBL/GenBank/DDBJ databases">
        <title>Genomic Encyclopedia of Type Strains, Phase IV (KMG-IV): sequencing the most valuable type-strain genomes for metagenomic binning, comparative biology and taxonomic classification.</title>
        <authorList>
            <person name="Goeker M."/>
        </authorList>
    </citation>
    <scope>NUCLEOTIDE SEQUENCE [LARGE SCALE GENOMIC DNA]</scope>
    <source>
        <strain evidence="1 2">DSM 101599</strain>
    </source>
</reference>
<dbReference type="PROSITE" id="PS51257">
    <property type="entry name" value="PROKAR_LIPOPROTEIN"/>
    <property type="match status" value="1"/>
</dbReference>
<keyword evidence="2" id="KW-1185">Reference proteome</keyword>
<evidence type="ECO:0000313" key="2">
    <source>
        <dbReference type="Proteomes" id="UP000745859"/>
    </source>
</evidence>
<dbReference type="EMBL" id="JAASQL010000001">
    <property type="protein sequence ID" value="NIJ43796.1"/>
    <property type="molecule type" value="Genomic_DNA"/>
</dbReference>